<evidence type="ECO:0000313" key="1">
    <source>
        <dbReference type="EMBL" id="QGS11760.1"/>
    </source>
</evidence>
<name>A0A857A8B5_9ACTO</name>
<sequence>MDITPPRLPLDSLLKRRPMTVYTVSCPPAGAVARCVAFWRAIGIKRESTTICKRFADIGWSGTEVTVMPGQVENRKRLRDRDFPDDLSDIPPSLLLGGLAVYLTSKAVRAQLRHLNKTTIIVAARPMPGAEQASTELWCFPWDTAIQRARPGKDPFARVFEYLHTALHQQGILLAPPRLVDGEELPEDHPLSPTNIAQMRGSFLDPVTKFLPSKERS</sequence>
<reference evidence="1 2" key="1">
    <citation type="submission" date="2019-11" db="EMBL/GenBank/DDBJ databases">
        <title>FDA dAtabase for Regulatory Grade micrObial Sequences (FDA-ARGOS): Supporting development and validation of Infectious Disease Dx tests.</title>
        <authorList>
            <person name="Stonesifer R."/>
            <person name="Tallon L."/>
            <person name="Sadzewicz L."/>
            <person name="Vavikolanu K."/>
            <person name="Mehta A."/>
            <person name="Aluvathingal J."/>
            <person name="Nadendla S."/>
            <person name="Myers T."/>
            <person name="Yan Y."/>
            <person name="Sichtig H."/>
        </authorList>
    </citation>
    <scope>NUCLEOTIDE SEQUENCE [LARGE SCALE GENOMIC DNA]</scope>
    <source>
        <strain evidence="1 2">FDAARGOS_732</strain>
    </source>
</reference>
<organism evidence="1 2">
    <name type="scientific">Schaalia odontolytica</name>
    <dbReference type="NCBI Taxonomy" id="1660"/>
    <lineage>
        <taxon>Bacteria</taxon>
        <taxon>Bacillati</taxon>
        <taxon>Actinomycetota</taxon>
        <taxon>Actinomycetes</taxon>
        <taxon>Actinomycetales</taxon>
        <taxon>Actinomycetaceae</taxon>
        <taxon>Schaalia</taxon>
    </lineage>
</organism>
<dbReference type="EMBL" id="CP046315">
    <property type="protein sequence ID" value="QGS11760.1"/>
    <property type="molecule type" value="Genomic_DNA"/>
</dbReference>
<dbReference type="RefSeq" id="WP_004565457.1">
    <property type="nucleotide sequence ID" value="NZ_CP046315.1"/>
</dbReference>
<protein>
    <submittedName>
        <fullName evidence="1">Uncharacterized protein</fullName>
    </submittedName>
</protein>
<proteinExistence type="predicted"/>
<dbReference type="AlphaFoldDB" id="A0A857A8B5"/>
<evidence type="ECO:0000313" key="2">
    <source>
        <dbReference type="Proteomes" id="UP000424490"/>
    </source>
</evidence>
<gene>
    <name evidence="1" type="ORF">FOC40_10370</name>
</gene>
<dbReference type="Proteomes" id="UP000424490">
    <property type="component" value="Chromosome"/>
</dbReference>
<accession>A0A857A8B5</accession>